<gene>
    <name evidence="4" type="ORF">A6302_03205</name>
</gene>
<evidence type="ECO:0000259" key="3">
    <source>
        <dbReference type="Pfam" id="PF01266"/>
    </source>
</evidence>
<dbReference type="GO" id="GO:0016491">
    <property type="term" value="F:oxidoreductase activity"/>
    <property type="evidence" value="ECO:0007669"/>
    <property type="project" value="UniProtKB-KW"/>
</dbReference>
<comment type="caution">
    <text evidence="4">The sequence shown here is derived from an EMBL/GenBank/DDBJ whole genome shotgun (WGS) entry which is preliminary data.</text>
</comment>
<organism evidence="4 5">
    <name type="scientific">Methylobrevis pamukkalensis</name>
    <dbReference type="NCBI Taxonomy" id="1439726"/>
    <lineage>
        <taxon>Bacteria</taxon>
        <taxon>Pseudomonadati</taxon>
        <taxon>Pseudomonadota</taxon>
        <taxon>Alphaproteobacteria</taxon>
        <taxon>Hyphomicrobiales</taxon>
        <taxon>Pleomorphomonadaceae</taxon>
        <taxon>Methylobrevis</taxon>
    </lineage>
</organism>
<evidence type="ECO:0000313" key="4">
    <source>
        <dbReference type="EMBL" id="ODN69479.1"/>
    </source>
</evidence>
<proteinExistence type="predicted"/>
<keyword evidence="5" id="KW-1185">Reference proteome</keyword>
<evidence type="ECO:0000256" key="2">
    <source>
        <dbReference type="SAM" id="MobiDB-lite"/>
    </source>
</evidence>
<dbReference type="InterPro" id="IPR036188">
    <property type="entry name" value="FAD/NAD-bd_sf"/>
</dbReference>
<dbReference type="Gene3D" id="3.50.50.60">
    <property type="entry name" value="FAD/NAD(P)-binding domain"/>
    <property type="match status" value="1"/>
</dbReference>
<feature type="domain" description="FAD dependent oxidoreductase" evidence="3">
    <location>
        <begin position="47"/>
        <end position="82"/>
    </location>
</feature>
<evidence type="ECO:0000313" key="5">
    <source>
        <dbReference type="Proteomes" id="UP000094622"/>
    </source>
</evidence>
<name>A0A1E3GZH2_9HYPH</name>
<dbReference type="EMBL" id="MCRJ01000088">
    <property type="protein sequence ID" value="ODN69479.1"/>
    <property type="molecule type" value="Genomic_DNA"/>
</dbReference>
<dbReference type="Pfam" id="PF01266">
    <property type="entry name" value="DAO"/>
    <property type="match status" value="1"/>
</dbReference>
<sequence length="157" mass="16776">MRGRPTAAHDPFEALARAARADLDALRYPDRPWLKPMTLADGSPVEDVIVVGGGQSGLFAAASLRREGLARVVVLDRAPPGGEGPWTTYARMPTLRTPKILVGNEFGIPNLSLKVWYETCHAPAPGTPSTRCRAPTGAPISTGMPTPSASPRRMRLP</sequence>
<accession>A0A1E3GZH2</accession>
<reference evidence="4 5" key="1">
    <citation type="submission" date="2016-07" db="EMBL/GenBank/DDBJ databases">
        <title>Draft Genome Sequence of Methylobrevis pamukkalensis PK2.</title>
        <authorList>
            <person name="Vasilenko O.V."/>
            <person name="Doronina N.V."/>
            <person name="Shmareva M.N."/>
            <person name="Tarlachkov S.V."/>
            <person name="Mustakhimov I."/>
            <person name="Trotsenko Y.A."/>
        </authorList>
    </citation>
    <scope>NUCLEOTIDE SEQUENCE [LARGE SCALE GENOMIC DNA]</scope>
    <source>
        <strain evidence="4 5">PK2</strain>
    </source>
</reference>
<dbReference type="RefSeq" id="WP_169833592.1">
    <property type="nucleotide sequence ID" value="NZ_MCRJ01000088.1"/>
</dbReference>
<keyword evidence="1" id="KW-0560">Oxidoreductase</keyword>
<dbReference type="InterPro" id="IPR006076">
    <property type="entry name" value="FAD-dep_OxRdtase"/>
</dbReference>
<feature type="region of interest" description="Disordered" evidence="2">
    <location>
        <begin position="125"/>
        <end position="157"/>
    </location>
</feature>
<evidence type="ECO:0000256" key="1">
    <source>
        <dbReference type="ARBA" id="ARBA00023002"/>
    </source>
</evidence>
<dbReference type="AlphaFoldDB" id="A0A1E3GZH2"/>
<protein>
    <submittedName>
        <fullName evidence="4">Tricarballylate dehydrogenase</fullName>
    </submittedName>
</protein>
<dbReference type="Proteomes" id="UP000094622">
    <property type="component" value="Unassembled WGS sequence"/>
</dbReference>
<dbReference type="SUPFAM" id="SSF51905">
    <property type="entry name" value="FAD/NAD(P)-binding domain"/>
    <property type="match status" value="1"/>
</dbReference>